<dbReference type="RefSeq" id="WP_183587147.1">
    <property type="nucleotide sequence ID" value="NZ_JACHCA010000004.1"/>
</dbReference>
<sequence>MKTPTYLVLLLIIFSSYSARAADKYTAGYYIDSTQHKVEGLIAFDGTDCENFLFKKQLGDKTLRINVAKCPQFHMGDHEYVAIGQVDFVTIIRKRHINKAFAELLESGNVKLYMIGLALSRMDAVHKAAAVATELSDNAAGGNMSGYFTKKRIYYYVKRDIETQYTLVEHRKSKFKRQMGAYLKDKPEVVAQLNKNKDYDFNNIELIVHAYNGNLPLTTK</sequence>
<evidence type="ECO:0000313" key="2">
    <source>
        <dbReference type="EMBL" id="MBB6127853.1"/>
    </source>
</evidence>
<dbReference type="AlphaFoldDB" id="A0A841J9S0"/>
<protein>
    <submittedName>
        <fullName evidence="2">Uncharacterized protein</fullName>
    </submittedName>
</protein>
<evidence type="ECO:0000313" key="3">
    <source>
        <dbReference type="Proteomes" id="UP000548326"/>
    </source>
</evidence>
<feature type="signal peptide" evidence="1">
    <location>
        <begin position="1"/>
        <end position="21"/>
    </location>
</feature>
<evidence type="ECO:0000256" key="1">
    <source>
        <dbReference type="SAM" id="SignalP"/>
    </source>
</evidence>
<feature type="chain" id="PRO_5032821188" evidence="1">
    <location>
        <begin position="22"/>
        <end position="220"/>
    </location>
</feature>
<proteinExistence type="predicted"/>
<comment type="caution">
    <text evidence="2">The sequence shown here is derived from an EMBL/GenBank/DDBJ whole genome shotgun (WGS) entry which is preliminary data.</text>
</comment>
<name>A0A841J9S0_9SPHI</name>
<keyword evidence="1" id="KW-0732">Signal</keyword>
<dbReference type="Proteomes" id="UP000548326">
    <property type="component" value="Unassembled WGS sequence"/>
</dbReference>
<gene>
    <name evidence="2" type="ORF">HDF22_001961</name>
</gene>
<reference evidence="2 3" key="1">
    <citation type="submission" date="2020-08" db="EMBL/GenBank/DDBJ databases">
        <title>Genomic Encyclopedia of Type Strains, Phase IV (KMG-V): Genome sequencing to study the core and pangenomes of soil and plant-associated prokaryotes.</title>
        <authorList>
            <person name="Whitman W."/>
        </authorList>
    </citation>
    <scope>NUCLEOTIDE SEQUENCE [LARGE SCALE GENOMIC DNA]</scope>
    <source>
        <strain evidence="2 3">MP601</strain>
    </source>
</reference>
<organism evidence="2 3">
    <name type="scientific">Mucilaginibacter lappiensis</name>
    <dbReference type="NCBI Taxonomy" id="354630"/>
    <lineage>
        <taxon>Bacteria</taxon>
        <taxon>Pseudomonadati</taxon>
        <taxon>Bacteroidota</taxon>
        <taxon>Sphingobacteriia</taxon>
        <taxon>Sphingobacteriales</taxon>
        <taxon>Sphingobacteriaceae</taxon>
        <taxon>Mucilaginibacter</taxon>
    </lineage>
</organism>
<dbReference type="EMBL" id="JACHCA010000004">
    <property type="protein sequence ID" value="MBB6127853.1"/>
    <property type="molecule type" value="Genomic_DNA"/>
</dbReference>
<accession>A0A841J9S0</accession>